<dbReference type="InterPro" id="IPR051010">
    <property type="entry name" value="BCAA_transport"/>
</dbReference>
<gene>
    <name evidence="4" type="primary">livA</name>
    <name evidence="4" type="ORF">Raf01_03660</name>
</gene>
<comment type="similarity">
    <text evidence="1">Belongs to the leucine-binding protein family.</text>
</comment>
<dbReference type="PROSITE" id="PS51257">
    <property type="entry name" value="PROKAR_LIPOPROTEIN"/>
    <property type="match status" value="1"/>
</dbReference>
<organism evidence="4 5">
    <name type="scientific">Rugosimonospora africana</name>
    <dbReference type="NCBI Taxonomy" id="556532"/>
    <lineage>
        <taxon>Bacteria</taxon>
        <taxon>Bacillati</taxon>
        <taxon>Actinomycetota</taxon>
        <taxon>Actinomycetes</taxon>
        <taxon>Micromonosporales</taxon>
        <taxon>Micromonosporaceae</taxon>
        <taxon>Rugosimonospora</taxon>
    </lineage>
</organism>
<dbReference type="EMBL" id="BONZ01000006">
    <property type="protein sequence ID" value="GIH12194.1"/>
    <property type="molecule type" value="Genomic_DNA"/>
</dbReference>
<dbReference type="PANTHER" id="PTHR30483">
    <property type="entry name" value="LEUCINE-SPECIFIC-BINDING PROTEIN"/>
    <property type="match status" value="1"/>
</dbReference>
<dbReference type="AlphaFoldDB" id="A0A8J3QJL4"/>
<dbReference type="Pfam" id="PF13458">
    <property type="entry name" value="Peripla_BP_6"/>
    <property type="match status" value="1"/>
</dbReference>
<reference evidence="4" key="1">
    <citation type="submission" date="2021-01" db="EMBL/GenBank/DDBJ databases">
        <title>Whole genome shotgun sequence of Rugosimonospora africana NBRC 104875.</title>
        <authorList>
            <person name="Komaki H."/>
            <person name="Tamura T."/>
        </authorList>
    </citation>
    <scope>NUCLEOTIDE SEQUENCE</scope>
    <source>
        <strain evidence="4">NBRC 104875</strain>
    </source>
</reference>
<comment type="caution">
    <text evidence="4">The sequence shown here is derived from an EMBL/GenBank/DDBJ whole genome shotgun (WGS) entry which is preliminary data.</text>
</comment>
<dbReference type="Gene3D" id="3.40.50.2300">
    <property type="match status" value="2"/>
</dbReference>
<name>A0A8J3QJL4_9ACTN</name>
<evidence type="ECO:0000256" key="1">
    <source>
        <dbReference type="ARBA" id="ARBA00010062"/>
    </source>
</evidence>
<dbReference type="InterPro" id="IPR028082">
    <property type="entry name" value="Peripla_BP_I"/>
</dbReference>
<dbReference type="Proteomes" id="UP000642748">
    <property type="component" value="Unassembled WGS sequence"/>
</dbReference>
<protein>
    <submittedName>
        <fullName evidence="4">Branched-chain amino acid ABC transporter substrate-binding protein</fullName>
    </submittedName>
</protein>
<proteinExistence type="inferred from homology"/>
<evidence type="ECO:0000313" key="4">
    <source>
        <dbReference type="EMBL" id="GIH12194.1"/>
    </source>
</evidence>
<dbReference type="SUPFAM" id="SSF53822">
    <property type="entry name" value="Periplasmic binding protein-like I"/>
    <property type="match status" value="1"/>
</dbReference>
<dbReference type="PANTHER" id="PTHR30483:SF38">
    <property type="entry name" value="BLR7848 PROTEIN"/>
    <property type="match status" value="1"/>
</dbReference>
<keyword evidence="5" id="KW-1185">Reference proteome</keyword>
<feature type="domain" description="Leucine-binding protein" evidence="3">
    <location>
        <begin position="44"/>
        <end position="396"/>
    </location>
</feature>
<evidence type="ECO:0000313" key="5">
    <source>
        <dbReference type="Proteomes" id="UP000642748"/>
    </source>
</evidence>
<dbReference type="InterPro" id="IPR028081">
    <property type="entry name" value="Leu-bd"/>
</dbReference>
<keyword evidence="2" id="KW-0732">Signal</keyword>
<accession>A0A8J3QJL4</accession>
<sequence>MPRLGNGRNDELKSNRVSVLATAAMLAFGLTACGVIGSAADDSPIVIGADLELTGPYAAVGKVYQNALQLEVAQLNAAGGAGGHPVQLVIRDNHSQAQTATSDIASLTQQDVAAIVTGACGECSAAVMKTLNAKQIPTISLAPADLADLTTQGTLVSGSSSYLFKLNPNPADNAAVLSAQMQTDTNAHKYAILATSNDGYGPALTKDVQTYAEKAQLEPVAPQQVAASANETGLRQAVHDALSQSPDAMVVSLLPAQATQVVALARNEDYHGPFYFDAIAGGDLFLPSQGAMVGVKMVAPQSLVIDDIIATSPAQTARKQWFAAYTSKYGTFSAYSLYAADAARIISSAVANAGGTGHDQLRNAIEATQLEGLSGPLRFTPDDHSGLTSQALADVKMTDDNRWHLATGANS</sequence>
<evidence type="ECO:0000259" key="3">
    <source>
        <dbReference type="Pfam" id="PF13458"/>
    </source>
</evidence>
<evidence type="ECO:0000256" key="2">
    <source>
        <dbReference type="ARBA" id="ARBA00022729"/>
    </source>
</evidence>